<dbReference type="InterPro" id="IPR005503">
    <property type="entry name" value="FliL"/>
</dbReference>
<proteinExistence type="inferred from homology"/>
<feature type="transmembrane region" description="Helical" evidence="10">
    <location>
        <begin position="83"/>
        <end position="102"/>
    </location>
</feature>
<keyword evidence="5 10" id="KW-0145">Chemotaxis</keyword>
<evidence type="ECO:0000256" key="1">
    <source>
        <dbReference type="ARBA" id="ARBA00002254"/>
    </source>
</evidence>
<organism evidence="12 13">
    <name type="scientific">Desulfobaculum bizertense DSM 18034</name>
    <dbReference type="NCBI Taxonomy" id="1121442"/>
    <lineage>
        <taxon>Bacteria</taxon>
        <taxon>Pseudomonadati</taxon>
        <taxon>Thermodesulfobacteriota</taxon>
        <taxon>Desulfovibrionia</taxon>
        <taxon>Desulfovibrionales</taxon>
        <taxon>Desulfovibrionaceae</taxon>
        <taxon>Desulfobaculum</taxon>
    </lineage>
</organism>
<evidence type="ECO:0000256" key="9">
    <source>
        <dbReference type="ARBA" id="ARBA00023136"/>
    </source>
</evidence>
<name>A0A1T4W7G6_9BACT</name>
<keyword evidence="7 10" id="KW-0283">Flagellar rotation</keyword>
<comment type="similarity">
    <text evidence="3 10">Belongs to the FliL family.</text>
</comment>
<evidence type="ECO:0000313" key="13">
    <source>
        <dbReference type="Proteomes" id="UP000189733"/>
    </source>
</evidence>
<dbReference type="PANTHER" id="PTHR35091">
    <property type="entry name" value="FLAGELLAR PROTEIN FLIL"/>
    <property type="match status" value="1"/>
</dbReference>
<protein>
    <recommendedName>
        <fullName evidence="10">Flagellar protein FliL</fullName>
    </recommendedName>
</protein>
<evidence type="ECO:0000256" key="3">
    <source>
        <dbReference type="ARBA" id="ARBA00008281"/>
    </source>
</evidence>
<evidence type="ECO:0000256" key="10">
    <source>
        <dbReference type="RuleBase" id="RU364125"/>
    </source>
</evidence>
<reference evidence="12 13" key="1">
    <citation type="submission" date="2017-02" db="EMBL/GenBank/DDBJ databases">
        <authorList>
            <person name="Peterson S.W."/>
        </authorList>
    </citation>
    <scope>NUCLEOTIDE SEQUENCE [LARGE SCALE GENOMIC DNA]</scope>
    <source>
        <strain evidence="12 13">DSM 18034</strain>
    </source>
</reference>
<dbReference type="GO" id="GO:0009425">
    <property type="term" value="C:bacterial-type flagellum basal body"/>
    <property type="evidence" value="ECO:0007669"/>
    <property type="project" value="InterPro"/>
</dbReference>
<keyword evidence="12" id="KW-0966">Cell projection</keyword>
<evidence type="ECO:0000313" key="12">
    <source>
        <dbReference type="EMBL" id="SKA73059.1"/>
    </source>
</evidence>
<keyword evidence="6 10" id="KW-0812">Transmembrane</keyword>
<accession>A0A1T4W7G6</accession>
<evidence type="ECO:0000256" key="11">
    <source>
        <dbReference type="SAM" id="MobiDB-lite"/>
    </source>
</evidence>
<feature type="compositionally biased region" description="Polar residues" evidence="11">
    <location>
        <begin position="115"/>
        <end position="125"/>
    </location>
</feature>
<keyword evidence="8 10" id="KW-1133">Transmembrane helix</keyword>
<evidence type="ECO:0000256" key="6">
    <source>
        <dbReference type="ARBA" id="ARBA00022692"/>
    </source>
</evidence>
<evidence type="ECO:0000256" key="5">
    <source>
        <dbReference type="ARBA" id="ARBA00022500"/>
    </source>
</evidence>
<evidence type="ECO:0000256" key="7">
    <source>
        <dbReference type="ARBA" id="ARBA00022779"/>
    </source>
</evidence>
<gene>
    <name evidence="12" type="ORF">SAMN02745702_01781</name>
</gene>
<keyword evidence="9 10" id="KW-0472">Membrane</keyword>
<dbReference type="GO" id="GO:0005886">
    <property type="term" value="C:plasma membrane"/>
    <property type="evidence" value="ECO:0007669"/>
    <property type="project" value="UniProtKB-SubCell"/>
</dbReference>
<dbReference type="OrthoDB" id="5470759at2"/>
<evidence type="ECO:0000256" key="4">
    <source>
        <dbReference type="ARBA" id="ARBA00022475"/>
    </source>
</evidence>
<keyword evidence="12" id="KW-0282">Flagellum</keyword>
<dbReference type="GO" id="GO:0071978">
    <property type="term" value="P:bacterial-type flagellum-dependent swarming motility"/>
    <property type="evidence" value="ECO:0007669"/>
    <property type="project" value="TreeGrafter"/>
</dbReference>
<evidence type="ECO:0000256" key="2">
    <source>
        <dbReference type="ARBA" id="ARBA00004162"/>
    </source>
</evidence>
<dbReference type="PANTHER" id="PTHR35091:SF2">
    <property type="entry name" value="FLAGELLAR PROTEIN FLIL"/>
    <property type="match status" value="1"/>
</dbReference>
<comment type="subcellular location">
    <subcellularLocation>
        <location evidence="2">Cell membrane</location>
        <topology evidence="2">Single-pass membrane protein</topology>
    </subcellularLocation>
</comment>
<feature type="region of interest" description="Disordered" evidence="11">
    <location>
        <begin position="110"/>
        <end position="129"/>
    </location>
</feature>
<sequence>MTDELDDFLNGDDESELVDAESEEQTASSSREAQKVELDLEDAPFLEDDEDDDEGEDTENLPAETSESSQKDHAKPLYRQPKIIIAAAVAVLIAVALCIYFGTKPAKESVAQPKETASSTESQKSPAELEKNGDEFIVSFEPFWVEQKAKDSKTRFLVCRFSTVTQSEKLSYEVQQKKVILRDAIFYYLHNKDLKYLADKKNVKELKKDVLSVINQYLGNGQIETLLIEEYLVK</sequence>
<feature type="region of interest" description="Disordered" evidence="11">
    <location>
        <begin position="1"/>
        <end position="74"/>
    </location>
</feature>
<dbReference type="STRING" id="1121442.SAMN02745702_01781"/>
<feature type="compositionally biased region" description="Acidic residues" evidence="11">
    <location>
        <begin position="1"/>
        <end position="24"/>
    </location>
</feature>
<dbReference type="Proteomes" id="UP000189733">
    <property type="component" value="Unassembled WGS sequence"/>
</dbReference>
<dbReference type="RefSeq" id="WP_078685065.1">
    <property type="nucleotide sequence ID" value="NZ_FUYA01000005.1"/>
</dbReference>
<feature type="compositionally biased region" description="Acidic residues" evidence="11">
    <location>
        <begin position="39"/>
        <end position="59"/>
    </location>
</feature>
<dbReference type="EMBL" id="FUYA01000005">
    <property type="protein sequence ID" value="SKA73059.1"/>
    <property type="molecule type" value="Genomic_DNA"/>
</dbReference>
<dbReference type="Pfam" id="PF03748">
    <property type="entry name" value="FliL"/>
    <property type="match status" value="1"/>
</dbReference>
<keyword evidence="12" id="KW-0969">Cilium</keyword>
<keyword evidence="13" id="KW-1185">Reference proteome</keyword>
<keyword evidence="4 10" id="KW-1003">Cell membrane</keyword>
<comment type="function">
    <text evidence="1 10">Controls the rotational direction of flagella during chemotaxis.</text>
</comment>
<dbReference type="AlphaFoldDB" id="A0A1T4W7G6"/>
<evidence type="ECO:0000256" key="8">
    <source>
        <dbReference type="ARBA" id="ARBA00022989"/>
    </source>
</evidence>
<dbReference type="GO" id="GO:0006935">
    <property type="term" value="P:chemotaxis"/>
    <property type="evidence" value="ECO:0007669"/>
    <property type="project" value="UniProtKB-KW"/>
</dbReference>